<feature type="domain" description="C2H2-type" evidence="13">
    <location>
        <begin position="327"/>
        <end position="354"/>
    </location>
</feature>
<dbReference type="InterPro" id="IPR041697">
    <property type="entry name" value="Znf-C2H2_11"/>
</dbReference>
<dbReference type="PROSITE" id="PS50157">
    <property type="entry name" value="ZINC_FINGER_C2H2_2"/>
    <property type="match status" value="6"/>
</dbReference>
<evidence type="ECO:0000256" key="6">
    <source>
        <dbReference type="ARBA" id="ARBA00022833"/>
    </source>
</evidence>
<keyword evidence="4" id="KW-0677">Repeat</keyword>
<keyword evidence="5 11" id="KW-0863">Zinc-finger</keyword>
<evidence type="ECO:0000313" key="14">
    <source>
        <dbReference type="EMBL" id="ODM97986.1"/>
    </source>
</evidence>
<accession>A0A1D2MY53</accession>
<comment type="subcellular location">
    <subcellularLocation>
        <location evidence="1">Nucleus</location>
    </subcellularLocation>
</comment>
<dbReference type="AlphaFoldDB" id="A0A1D2MY53"/>
<feature type="domain" description="C2H2-type" evidence="13">
    <location>
        <begin position="472"/>
        <end position="497"/>
    </location>
</feature>
<evidence type="ECO:0000256" key="4">
    <source>
        <dbReference type="ARBA" id="ARBA00022737"/>
    </source>
</evidence>
<dbReference type="InterPro" id="IPR013087">
    <property type="entry name" value="Znf_C2H2_type"/>
</dbReference>
<feature type="domain" description="C2H2-type" evidence="13">
    <location>
        <begin position="650"/>
        <end position="677"/>
    </location>
</feature>
<dbReference type="Pfam" id="PF16622">
    <property type="entry name" value="zf-C2H2_11"/>
    <property type="match status" value="1"/>
</dbReference>
<dbReference type="GO" id="GO:0000978">
    <property type="term" value="F:RNA polymerase II cis-regulatory region sequence-specific DNA binding"/>
    <property type="evidence" value="ECO:0007669"/>
    <property type="project" value="TreeGrafter"/>
</dbReference>
<keyword evidence="7" id="KW-0805">Transcription regulation</keyword>
<dbReference type="PANTHER" id="PTHR24393">
    <property type="entry name" value="ZINC FINGER PROTEIN"/>
    <property type="match status" value="1"/>
</dbReference>
<feature type="region of interest" description="Disordered" evidence="12">
    <location>
        <begin position="284"/>
        <end position="303"/>
    </location>
</feature>
<dbReference type="Pfam" id="PF12874">
    <property type="entry name" value="zf-met"/>
    <property type="match status" value="1"/>
</dbReference>
<dbReference type="InterPro" id="IPR036236">
    <property type="entry name" value="Znf_C2H2_sf"/>
</dbReference>
<keyword evidence="8" id="KW-0238">DNA-binding</keyword>
<name>A0A1D2MY53_ORCCI</name>
<sequence length="699" mass="81406">MRYLLNCQQHGHISLLQQVENLYSFTSDSFPAVQFCNFCNQLAEQVRSHHLQLEVIQMKLIDKLKTAKQCVIRNSGLYGSDEMIMQRQKMEDWLNHQERIGVDTNNERKFLDVLHQFQTAVFESDTHEQNIPLVFLTKYMGGGTVPLHVTNHSVEDNKSIDITDTIIKEEFSDHDYDDEPLEPQGFLDDVLDPQLQCKNENMAEIPGPIMVTSRKGRRKTKKKTIVRKVKTVNQKKVSKISQLSSSTPVRKSSCRIAATAANMRFKELRKARPGEQVTKKIVEKAKVSSSKSKSKPVPTEAQKLAKEIRQKKLAKAKSMKNYNPRLWTCEECSFTTTTSSRMEQHLRKHEGTEDERNYECPDCKMKFKRKQYFEHHVTLYCGQINWYCDACVKWIPRQKLKEHVDELHSGQLYPCKYCGHQYVSYTSYSPFYHIAEGRKHDCLECQEPKTFKSKARLHRHLYEQHGHDEFVFNCSYENCSVTFYLESSLRAHVVRSHEQTIKCEACDKPFPSKGSLEQHIRIVHKCEKLFSCEQCQEKFSYKHTLEIHMMNSHNMPKLRCDVCQKEYVQAEPLKQHMFREHGIGDIEYHHCKLCDKKFTSRKNLHRHMQYHTAGFNHTCHVCGLRLKKNLTKASHVKTCDGRGEMSCLPYICEHCGAAFNQRGSLNIHKKKHLQNDGGNLFRSDTSREAMTDGTDIPLV</sequence>
<keyword evidence="10" id="KW-0539">Nucleus</keyword>
<feature type="region of interest" description="Disordered" evidence="12">
    <location>
        <begin position="676"/>
        <end position="699"/>
    </location>
</feature>
<dbReference type="PANTHER" id="PTHR24393:SF15">
    <property type="entry name" value="IP01243P-RELATED"/>
    <property type="match status" value="1"/>
</dbReference>
<dbReference type="SMART" id="SM00355">
    <property type="entry name" value="ZnF_C2H2"/>
    <property type="match status" value="11"/>
</dbReference>
<evidence type="ECO:0000256" key="9">
    <source>
        <dbReference type="ARBA" id="ARBA00023163"/>
    </source>
</evidence>
<comment type="caution">
    <text evidence="14">The sequence shown here is derived from an EMBL/GenBank/DDBJ whole genome shotgun (WGS) entry which is preliminary data.</text>
</comment>
<evidence type="ECO:0000256" key="7">
    <source>
        <dbReference type="ARBA" id="ARBA00023015"/>
    </source>
</evidence>
<dbReference type="GO" id="GO:0008270">
    <property type="term" value="F:zinc ion binding"/>
    <property type="evidence" value="ECO:0007669"/>
    <property type="project" value="UniProtKB-KW"/>
</dbReference>
<keyword evidence="9" id="KW-0804">Transcription</keyword>
<evidence type="ECO:0000259" key="13">
    <source>
        <dbReference type="PROSITE" id="PS50157"/>
    </source>
</evidence>
<dbReference type="SUPFAM" id="SSF57667">
    <property type="entry name" value="beta-beta-alpha zinc fingers"/>
    <property type="match status" value="5"/>
</dbReference>
<feature type="domain" description="C2H2-type" evidence="13">
    <location>
        <begin position="589"/>
        <end position="612"/>
    </location>
</feature>
<dbReference type="GO" id="GO:0001228">
    <property type="term" value="F:DNA-binding transcription activator activity, RNA polymerase II-specific"/>
    <property type="evidence" value="ECO:0007669"/>
    <property type="project" value="TreeGrafter"/>
</dbReference>
<feature type="domain" description="C2H2-type" evidence="13">
    <location>
        <begin position="530"/>
        <end position="558"/>
    </location>
</feature>
<evidence type="ECO:0000256" key="11">
    <source>
        <dbReference type="PROSITE-ProRule" id="PRU00042"/>
    </source>
</evidence>
<reference evidence="14 15" key="1">
    <citation type="journal article" date="2016" name="Genome Biol. Evol.">
        <title>Gene Family Evolution Reflects Adaptation to Soil Environmental Stressors in the Genome of the Collembolan Orchesella cincta.</title>
        <authorList>
            <person name="Faddeeva-Vakhrusheva A."/>
            <person name="Derks M.F."/>
            <person name="Anvar S.Y."/>
            <person name="Agamennone V."/>
            <person name="Suring W."/>
            <person name="Smit S."/>
            <person name="van Straalen N.M."/>
            <person name="Roelofs D."/>
        </authorList>
    </citation>
    <scope>NUCLEOTIDE SEQUENCE [LARGE SCALE GENOMIC DNA]</scope>
    <source>
        <tissue evidence="14">Mixed pool</tissue>
    </source>
</reference>
<evidence type="ECO:0000256" key="3">
    <source>
        <dbReference type="ARBA" id="ARBA00022723"/>
    </source>
</evidence>
<dbReference type="Gene3D" id="3.30.160.60">
    <property type="entry name" value="Classic Zinc Finger"/>
    <property type="match status" value="5"/>
</dbReference>
<dbReference type="OMA" id="CKNENMA"/>
<feature type="domain" description="C2H2-type" evidence="13">
    <location>
        <begin position="501"/>
        <end position="529"/>
    </location>
</feature>
<dbReference type="Pfam" id="PF00096">
    <property type="entry name" value="zf-C2H2"/>
    <property type="match status" value="3"/>
</dbReference>
<evidence type="ECO:0000256" key="5">
    <source>
        <dbReference type="ARBA" id="ARBA00022771"/>
    </source>
</evidence>
<dbReference type="GO" id="GO:0005634">
    <property type="term" value="C:nucleus"/>
    <property type="evidence" value="ECO:0007669"/>
    <property type="project" value="UniProtKB-SubCell"/>
</dbReference>
<dbReference type="EMBL" id="LJIJ01000391">
    <property type="protein sequence ID" value="ODM97986.1"/>
    <property type="molecule type" value="Genomic_DNA"/>
</dbReference>
<proteinExistence type="inferred from homology"/>
<dbReference type="FunFam" id="3.30.160.60:FF:000446">
    <property type="entry name" value="Zinc finger protein"/>
    <property type="match status" value="1"/>
</dbReference>
<keyword evidence="3" id="KW-0479">Metal-binding</keyword>
<keyword evidence="6" id="KW-0862">Zinc</keyword>
<evidence type="ECO:0000256" key="12">
    <source>
        <dbReference type="SAM" id="MobiDB-lite"/>
    </source>
</evidence>
<evidence type="ECO:0000256" key="8">
    <source>
        <dbReference type="ARBA" id="ARBA00023125"/>
    </source>
</evidence>
<dbReference type="Proteomes" id="UP000094527">
    <property type="component" value="Unassembled WGS sequence"/>
</dbReference>
<dbReference type="STRING" id="48709.A0A1D2MY53"/>
<dbReference type="PROSITE" id="PS00028">
    <property type="entry name" value="ZINC_FINGER_C2H2_1"/>
    <property type="match status" value="4"/>
</dbReference>
<protein>
    <submittedName>
        <fullName evidence="14">Putative zinc finger protein</fullName>
    </submittedName>
</protein>
<dbReference type="FunFam" id="3.30.160.60:FF:000100">
    <property type="entry name" value="Zinc finger 45-like"/>
    <property type="match status" value="1"/>
</dbReference>
<feature type="compositionally biased region" description="Low complexity" evidence="12">
    <location>
        <begin position="287"/>
        <end position="297"/>
    </location>
</feature>
<evidence type="ECO:0000256" key="2">
    <source>
        <dbReference type="ARBA" id="ARBA00006991"/>
    </source>
</evidence>
<gene>
    <name evidence="14" type="ORF">Ocin01_08681</name>
</gene>
<evidence type="ECO:0000256" key="10">
    <source>
        <dbReference type="ARBA" id="ARBA00023242"/>
    </source>
</evidence>
<comment type="similarity">
    <text evidence="2">Belongs to the krueppel C2H2-type zinc-finger protein family.</text>
</comment>
<keyword evidence="15" id="KW-1185">Reference proteome</keyword>
<dbReference type="OrthoDB" id="8117402at2759"/>
<evidence type="ECO:0000256" key="1">
    <source>
        <dbReference type="ARBA" id="ARBA00004123"/>
    </source>
</evidence>
<organism evidence="14 15">
    <name type="scientific">Orchesella cincta</name>
    <name type="common">Springtail</name>
    <name type="synonym">Podura cincta</name>
    <dbReference type="NCBI Taxonomy" id="48709"/>
    <lineage>
        <taxon>Eukaryota</taxon>
        <taxon>Metazoa</taxon>
        <taxon>Ecdysozoa</taxon>
        <taxon>Arthropoda</taxon>
        <taxon>Hexapoda</taxon>
        <taxon>Collembola</taxon>
        <taxon>Entomobryomorpha</taxon>
        <taxon>Entomobryoidea</taxon>
        <taxon>Orchesellidae</taxon>
        <taxon>Orchesellinae</taxon>
        <taxon>Orchesella</taxon>
    </lineage>
</organism>
<evidence type="ECO:0000313" key="15">
    <source>
        <dbReference type="Proteomes" id="UP000094527"/>
    </source>
</evidence>